<name>A0ABY7DK07_MYAAR</name>
<accession>A0ABY7DK07</accession>
<evidence type="ECO:0000313" key="1">
    <source>
        <dbReference type="EMBL" id="WAQ97037.1"/>
    </source>
</evidence>
<feature type="non-terminal residue" evidence="1">
    <location>
        <position position="1"/>
    </location>
</feature>
<keyword evidence="2" id="KW-1185">Reference proteome</keyword>
<dbReference type="Proteomes" id="UP001164746">
    <property type="component" value="Chromosome 2"/>
</dbReference>
<evidence type="ECO:0000313" key="2">
    <source>
        <dbReference type="Proteomes" id="UP001164746"/>
    </source>
</evidence>
<gene>
    <name evidence="1" type="ORF">MAR_029727</name>
</gene>
<sequence length="161" mass="18613">FIERIPGRYWTVWCYWRGLPCISHIFLRLEHDEDFMLICDLTAKLYGKLLTDVSDNLRAGFIMYASYVYNDSLITLNNYSSETFIPTLKDLSRPNDLTLAVDMATKIKNWGAFVMAIGMKVTDLVNFNFLNQLASSGMMFEQDDINNINDEFLYDVSKALC</sequence>
<dbReference type="EMBL" id="CP111013">
    <property type="protein sequence ID" value="WAQ97037.1"/>
    <property type="molecule type" value="Genomic_DNA"/>
</dbReference>
<feature type="non-terminal residue" evidence="1">
    <location>
        <position position="161"/>
    </location>
</feature>
<organism evidence="1 2">
    <name type="scientific">Mya arenaria</name>
    <name type="common">Soft-shell clam</name>
    <dbReference type="NCBI Taxonomy" id="6604"/>
    <lineage>
        <taxon>Eukaryota</taxon>
        <taxon>Metazoa</taxon>
        <taxon>Spiralia</taxon>
        <taxon>Lophotrochozoa</taxon>
        <taxon>Mollusca</taxon>
        <taxon>Bivalvia</taxon>
        <taxon>Autobranchia</taxon>
        <taxon>Heteroconchia</taxon>
        <taxon>Euheterodonta</taxon>
        <taxon>Imparidentia</taxon>
        <taxon>Neoheterodontei</taxon>
        <taxon>Myida</taxon>
        <taxon>Myoidea</taxon>
        <taxon>Myidae</taxon>
        <taxon>Mya</taxon>
    </lineage>
</organism>
<reference evidence="1" key="1">
    <citation type="submission" date="2022-11" db="EMBL/GenBank/DDBJ databases">
        <title>Centuries of genome instability and evolution in soft-shell clam transmissible cancer (bioRxiv).</title>
        <authorList>
            <person name="Hart S.F.M."/>
            <person name="Yonemitsu M.A."/>
            <person name="Giersch R.M."/>
            <person name="Beal B.F."/>
            <person name="Arriagada G."/>
            <person name="Davis B.W."/>
            <person name="Ostrander E.A."/>
            <person name="Goff S.P."/>
            <person name="Metzger M.J."/>
        </authorList>
    </citation>
    <scope>NUCLEOTIDE SEQUENCE</scope>
    <source>
        <strain evidence="1">MELC-2E11</strain>
        <tissue evidence="1">Siphon/mantle</tissue>
    </source>
</reference>
<proteinExistence type="predicted"/>
<protein>
    <submittedName>
        <fullName evidence="1">Uncharacterized protein</fullName>
    </submittedName>
</protein>